<gene>
    <name evidence="1" type="ORF">QVD17_38962</name>
</gene>
<dbReference type="EMBL" id="JAUHHV010000011">
    <property type="protein sequence ID" value="KAK1407348.1"/>
    <property type="molecule type" value="Genomic_DNA"/>
</dbReference>
<keyword evidence="2" id="KW-1185">Reference proteome</keyword>
<evidence type="ECO:0000313" key="2">
    <source>
        <dbReference type="Proteomes" id="UP001229421"/>
    </source>
</evidence>
<accession>A0AAD8JP60</accession>
<organism evidence="1 2">
    <name type="scientific">Tagetes erecta</name>
    <name type="common">African marigold</name>
    <dbReference type="NCBI Taxonomy" id="13708"/>
    <lineage>
        <taxon>Eukaryota</taxon>
        <taxon>Viridiplantae</taxon>
        <taxon>Streptophyta</taxon>
        <taxon>Embryophyta</taxon>
        <taxon>Tracheophyta</taxon>
        <taxon>Spermatophyta</taxon>
        <taxon>Magnoliopsida</taxon>
        <taxon>eudicotyledons</taxon>
        <taxon>Gunneridae</taxon>
        <taxon>Pentapetalae</taxon>
        <taxon>asterids</taxon>
        <taxon>campanulids</taxon>
        <taxon>Asterales</taxon>
        <taxon>Asteraceae</taxon>
        <taxon>Asteroideae</taxon>
        <taxon>Heliantheae alliance</taxon>
        <taxon>Tageteae</taxon>
        <taxon>Tagetes</taxon>
    </lineage>
</organism>
<comment type="caution">
    <text evidence="1">The sequence shown here is derived from an EMBL/GenBank/DDBJ whole genome shotgun (WGS) entry which is preliminary data.</text>
</comment>
<evidence type="ECO:0000313" key="1">
    <source>
        <dbReference type="EMBL" id="KAK1407348.1"/>
    </source>
</evidence>
<proteinExistence type="predicted"/>
<protein>
    <submittedName>
        <fullName evidence="1">Uncharacterized protein</fullName>
    </submittedName>
</protein>
<dbReference type="AlphaFoldDB" id="A0AAD8JP60"/>
<name>A0AAD8JP60_TARER</name>
<dbReference type="Proteomes" id="UP001229421">
    <property type="component" value="Unassembled WGS sequence"/>
</dbReference>
<reference evidence="1" key="1">
    <citation type="journal article" date="2023" name="bioRxiv">
        <title>Improved chromosome-level genome assembly for marigold (Tagetes erecta).</title>
        <authorList>
            <person name="Jiang F."/>
            <person name="Yuan L."/>
            <person name="Wang S."/>
            <person name="Wang H."/>
            <person name="Xu D."/>
            <person name="Wang A."/>
            <person name="Fan W."/>
        </authorList>
    </citation>
    <scope>NUCLEOTIDE SEQUENCE</scope>
    <source>
        <strain evidence="1">WSJ</strain>
        <tissue evidence="1">Leaf</tissue>
    </source>
</reference>
<sequence length="122" mass="13919">MQRPTIDEPRGAMTEIKTPPITPISFVENFARSLYLSLNPSSSPHPPFFSPIQTLLPVLNLKLSSDFILCIHLCFNVLNFNKEVRVKSFILLQDRQFSSLMRKMLRLLMFCHIKGLSRGGLA</sequence>